<dbReference type="Gene3D" id="1.10.287.1490">
    <property type="match status" value="1"/>
</dbReference>
<dbReference type="InterPro" id="IPR047002">
    <property type="entry name" value="Tcp10_C_sf"/>
</dbReference>
<keyword evidence="5" id="KW-0493">Microtubule</keyword>
<evidence type="ECO:0000313" key="15">
    <source>
        <dbReference type="Ensembl" id="ENSPCLP00000016503.1"/>
    </source>
</evidence>
<dbReference type="GO" id="GO:0005874">
    <property type="term" value="C:microtubule"/>
    <property type="evidence" value="ECO:0007669"/>
    <property type="project" value="UniProtKB-KW"/>
</dbReference>
<feature type="compositionally biased region" description="Polar residues" evidence="12">
    <location>
        <begin position="294"/>
        <end position="304"/>
    </location>
</feature>
<dbReference type="GO" id="GO:0060271">
    <property type="term" value="P:cilium assembly"/>
    <property type="evidence" value="ECO:0007669"/>
    <property type="project" value="TreeGrafter"/>
</dbReference>
<reference evidence="15" key="2">
    <citation type="submission" date="2025-09" db="UniProtKB">
        <authorList>
            <consortium name="Ensembl"/>
        </authorList>
    </citation>
    <scope>IDENTIFICATION</scope>
</reference>
<organism evidence="15 16">
    <name type="scientific">Phasianus colchicus</name>
    <name type="common">Common pheasant</name>
    <dbReference type="NCBI Taxonomy" id="9054"/>
    <lineage>
        <taxon>Eukaryota</taxon>
        <taxon>Metazoa</taxon>
        <taxon>Chordata</taxon>
        <taxon>Craniata</taxon>
        <taxon>Vertebrata</taxon>
        <taxon>Euteleostomi</taxon>
        <taxon>Archelosauria</taxon>
        <taxon>Archosauria</taxon>
        <taxon>Dinosauria</taxon>
        <taxon>Saurischia</taxon>
        <taxon>Theropoda</taxon>
        <taxon>Coelurosauria</taxon>
        <taxon>Aves</taxon>
        <taxon>Neognathae</taxon>
        <taxon>Galloanserae</taxon>
        <taxon>Galliformes</taxon>
        <taxon>Phasianidae</taxon>
        <taxon>Phasianinae</taxon>
        <taxon>Phasianus</taxon>
    </lineage>
</organism>
<feature type="coiled-coil region" evidence="11">
    <location>
        <begin position="137"/>
        <end position="220"/>
    </location>
</feature>
<dbReference type="PANTHER" id="PTHR10331:SF23">
    <property type="entry name" value="CENTROMERE PROTEIN J"/>
    <property type="match status" value="1"/>
</dbReference>
<comment type="subcellular location">
    <subcellularLocation>
        <location evidence="1">Cytoplasm</location>
        <location evidence="1">Cytoskeleton</location>
        <location evidence="1">Microtubule organizing center</location>
        <location evidence="1">Centrosome</location>
        <location evidence="1">Centriole</location>
    </subcellularLocation>
</comment>
<evidence type="ECO:0000256" key="12">
    <source>
        <dbReference type="SAM" id="MobiDB-lite"/>
    </source>
</evidence>
<evidence type="ECO:0000259" key="13">
    <source>
        <dbReference type="Pfam" id="PF07202"/>
    </source>
</evidence>
<keyword evidence="16" id="KW-1185">Reference proteome</keyword>
<dbReference type="PANTHER" id="PTHR10331">
    <property type="entry name" value="T COMPLEX PROTEIN 10"/>
    <property type="match status" value="1"/>
</dbReference>
<evidence type="ECO:0000256" key="2">
    <source>
        <dbReference type="ARBA" id="ARBA00005627"/>
    </source>
</evidence>
<dbReference type="GO" id="GO:0061511">
    <property type="term" value="P:centriole elongation"/>
    <property type="evidence" value="ECO:0007669"/>
    <property type="project" value="TreeGrafter"/>
</dbReference>
<evidence type="ECO:0000256" key="5">
    <source>
        <dbReference type="ARBA" id="ARBA00022701"/>
    </source>
</evidence>
<feature type="domain" description="CENPJ tubulin-binding region" evidence="14">
    <location>
        <begin position="184"/>
        <end position="249"/>
    </location>
</feature>
<feature type="region of interest" description="Disordered" evidence="12">
    <location>
        <begin position="271"/>
        <end position="309"/>
    </location>
</feature>
<keyword evidence="4" id="KW-0597">Phosphoprotein</keyword>
<dbReference type="Proteomes" id="UP000472261">
    <property type="component" value="Unplaced"/>
</dbReference>
<comment type="similarity">
    <text evidence="2">Belongs to the TCP10 family.</text>
</comment>
<keyword evidence="6" id="KW-0206">Cytoskeleton</keyword>
<proteinExistence type="inferred from homology"/>
<name>A0A669QE56_PHACC</name>
<sequence length="1160" mass="132327">MLHQQLHWNIIYRMTTVEDLSSEQNFIAHWMSNNSRAGVLLDPRFTGLKINTENLLPGPENIMAFPGGVQHLSDSCSVSEDSLSEEQLLESGSSCALQQNSTETSLPATAYNVGSSKADFGHSEMDAQNKSDCNDPLLQKLERLRELQQQKQEQLKKQQKEQLQRLMEEQQKLLSMVSGQTAVHGKPIKAAIQEKKQTFEEFVEEQMQIEEQRLKQKQKLQETYGSAIQKPMIKRPFLKRGEGLTRFTNARSKVAKSGENILKPSQRALDDRNVRVDRSQMQKRSLPSGKELVSENSPTPCKKNNQPDKAKRFPLQKTLVLRNHNGKNSLPQETRMQPGKNLDGQIKASFSSEINNKVENKENVVEFTKSSTGSKIRNKLPYTEKPPFSCEMADAFSNSNCSVSHSVKDSELSFEVSFQNKLENWEKEKEKENLELDEFLFLEQAADEISFSSNSSFVQRILDQDQQTSQGRRMSSTPIKAKQQQVKEFAVKLINKKKAECMAVGNKNDKAVNHTISNSETASRLKDPLNKADSIMFSASSMTAVPALKCTQWIVNEDKDEENGNSTTDSEQEFETTLKYENEDIKTSFMSHRESDPELLDYGSSAMDISKESKNGSANPDLSDKDSSAQSNQKVRHASDHQRSMSCVNRNKFEFDDERTWSDLDENYVHDDLPEKYTKMPSQTDFFSKNDTPFPDKALKRKVASKRGEELSKQAAVDSDSNGPPSNLMVKLFPALKPKQKTGCHPEHEIKSNVEQGSGGSTVPSQILREKLIELEMEIERFRAENTILTKLREEREHALASIRKEIADFQQQKAQELAEIEEYRKKEMKKLQKERKVFEKYTIEARGIPDKKERDEIQALKQQIAELQEDFKRKEAKWSTTHRRLKDQIDALVNENMELKEEVKIMERFRLEAWKKVEAVGNKKKVENSGMTSKRTEPVLILLLSFQDIPPAEALVSVQSGPVHTDSEEIQREIAYPDGRVEKVLKNGCHLIFLPNGTWKKVGSDGKTVTITFFNGDVKQIMPDQTVIYYYADAKTTHTTYPDGLEVLQFSNGQIEKHYPDGKKEITFPDQTIKSLFTDGQEESIFPDGTIVRIQRDGSKTIEFNNGQRELHTSQFKRREYPDGTVKTVYSNGHQETKYVSGRVRVKDKDGNILMDTKL</sequence>
<dbReference type="OMA" id="EENSCKH"/>
<evidence type="ECO:0000256" key="8">
    <source>
        <dbReference type="ARBA" id="ARBA00069791"/>
    </source>
</evidence>
<dbReference type="Pfam" id="PF25779">
    <property type="entry name" value="Tubulin-bind_CPAP"/>
    <property type="match status" value="1"/>
</dbReference>
<keyword evidence="3" id="KW-0963">Cytoplasm</keyword>
<dbReference type="GO" id="GO:0005814">
    <property type="term" value="C:centriole"/>
    <property type="evidence" value="ECO:0007669"/>
    <property type="project" value="UniProtKB-SubCell"/>
</dbReference>
<reference evidence="15" key="1">
    <citation type="submission" date="2025-08" db="UniProtKB">
        <authorList>
            <consortium name="Ensembl"/>
        </authorList>
    </citation>
    <scope>IDENTIFICATION</scope>
</reference>
<evidence type="ECO:0000256" key="7">
    <source>
        <dbReference type="ARBA" id="ARBA00064598"/>
    </source>
</evidence>
<dbReference type="Ensembl" id="ENSPCLT00000021789.1">
    <property type="protein sequence ID" value="ENSPCLP00000016503.1"/>
    <property type="gene ID" value="ENSPCLG00000013485.1"/>
</dbReference>
<evidence type="ECO:0000256" key="11">
    <source>
        <dbReference type="SAM" id="Coils"/>
    </source>
</evidence>
<dbReference type="InterPro" id="IPR009852">
    <property type="entry name" value="CENPJ_C_dom"/>
</dbReference>
<dbReference type="InterPro" id="IPR058029">
    <property type="entry name" value="Tubulin-bd_CENPJ"/>
</dbReference>
<dbReference type="Pfam" id="PF07202">
    <property type="entry name" value="Tcp10_C"/>
    <property type="match status" value="4"/>
</dbReference>
<dbReference type="GO" id="GO:0015631">
    <property type="term" value="F:tubulin binding"/>
    <property type="evidence" value="ECO:0007669"/>
    <property type="project" value="TreeGrafter"/>
</dbReference>
<feature type="coiled-coil region" evidence="11">
    <location>
        <begin position="851"/>
        <end position="910"/>
    </location>
</feature>
<evidence type="ECO:0000259" key="14">
    <source>
        <dbReference type="Pfam" id="PF25779"/>
    </source>
</evidence>
<dbReference type="Gene3D" id="2.60.450.20">
    <property type="match status" value="1"/>
</dbReference>
<dbReference type="InterPro" id="IPR026581">
    <property type="entry name" value="TCP10L/CENPJ"/>
</dbReference>
<protein>
    <recommendedName>
        <fullName evidence="8">Centrosomal P4.1-associated protein</fullName>
    </recommendedName>
    <alternativeName>
        <fullName evidence="9">Centromere protein J</fullName>
    </alternativeName>
    <alternativeName>
        <fullName evidence="10">Centrosome assembly and centriole elongation protein</fullName>
    </alternativeName>
</protein>
<dbReference type="GO" id="GO:0005813">
    <property type="term" value="C:centrosome"/>
    <property type="evidence" value="ECO:0007669"/>
    <property type="project" value="TreeGrafter"/>
</dbReference>
<evidence type="ECO:0000313" key="16">
    <source>
        <dbReference type="Proteomes" id="UP000472261"/>
    </source>
</evidence>
<feature type="coiled-coil region" evidence="11">
    <location>
        <begin position="765"/>
        <end position="827"/>
    </location>
</feature>
<comment type="subunit">
    <text evidence="7">Forms homodimers. Associates with microtubules plus ends; binds to beta-tubulin subunits exposed on microtubule outer surface at its distal tip; also associates with microtubule lattice. Associated with the gamma-tubulin complex. Interacts with the head domain of EPB41. Interacts with LYST. Interacts with CEP152 (via C-terminus). Interacts with STIL. Forms a complex with STIL and SASS6.</text>
</comment>
<feature type="domain" description="Centromere protein J C-terminal" evidence="13">
    <location>
        <begin position="1043"/>
        <end position="1071"/>
    </location>
</feature>
<evidence type="ECO:0000256" key="6">
    <source>
        <dbReference type="ARBA" id="ARBA00023212"/>
    </source>
</evidence>
<accession>A0A669QE56</accession>
<evidence type="ECO:0000256" key="9">
    <source>
        <dbReference type="ARBA" id="ARBA00081769"/>
    </source>
</evidence>
<feature type="domain" description="Centromere protein J C-terminal" evidence="13">
    <location>
        <begin position="1117"/>
        <end position="1147"/>
    </location>
</feature>
<keyword evidence="11" id="KW-0175">Coiled coil</keyword>
<feature type="domain" description="Centromere protein J C-terminal" evidence="13">
    <location>
        <begin position="1079"/>
        <end position="1113"/>
    </location>
</feature>
<dbReference type="GO" id="GO:1902117">
    <property type="term" value="P:positive regulation of organelle assembly"/>
    <property type="evidence" value="ECO:0007669"/>
    <property type="project" value="UniProtKB-ARBA"/>
</dbReference>
<feature type="region of interest" description="Disordered" evidence="12">
    <location>
        <begin position="609"/>
        <end position="644"/>
    </location>
</feature>
<evidence type="ECO:0000256" key="10">
    <source>
        <dbReference type="ARBA" id="ARBA00083148"/>
    </source>
</evidence>
<dbReference type="FunFam" id="2.60.450.20:FF:000001">
    <property type="entry name" value="Centromere protein J"/>
    <property type="match status" value="1"/>
</dbReference>
<feature type="region of interest" description="Disordered" evidence="12">
    <location>
        <begin position="704"/>
        <end position="726"/>
    </location>
</feature>
<evidence type="ECO:0000256" key="4">
    <source>
        <dbReference type="ARBA" id="ARBA00022553"/>
    </source>
</evidence>
<evidence type="ECO:0000256" key="1">
    <source>
        <dbReference type="ARBA" id="ARBA00004114"/>
    </source>
</evidence>
<dbReference type="AlphaFoldDB" id="A0A669QE56"/>
<feature type="domain" description="Centromere protein J C-terminal" evidence="13">
    <location>
        <begin position="972"/>
        <end position="1002"/>
    </location>
</feature>
<evidence type="ECO:0000256" key="3">
    <source>
        <dbReference type="ARBA" id="ARBA00022490"/>
    </source>
</evidence>
<feature type="compositionally biased region" description="Basic and acidic residues" evidence="12">
    <location>
        <begin position="271"/>
        <end position="280"/>
    </location>
</feature>